<feature type="domain" description="Glycosyltransferase 2-like" evidence="2">
    <location>
        <begin position="6"/>
        <end position="137"/>
    </location>
</feature>
<protein>
    <submittedName>
        <fullName evidence="3">Glycosyltransferase involved in cell wall bisynthesis</fullName>
    </submittedName>
</protein>
<dbReference type="Gene3D" id="1.25.40.10">
    <property type="entry name" value="Tetratricopeptide repeat domain"/>
    <property type="match status" value="3"/>
</dbReference>
<keyword evidence="4" id="KW-1185">Reference proteome</keyword>
<dbReference type="OrthoDB" id="9815923at2"/>
<evidence type="ECO:0000256" key="1">
    <source>
        <dbReference type="PROSITE-ProRule" id="PRU00339"/>
    </source>
</evidence>
<evidence type="ECO:0000313" key="3">
    <source>
        <dbReference type="EMBL" id="SHI78678.1"/>
    </source>
</evidence>
<reference evidence="4" key="1">
    <citation type="submission" date="2016-11" db="EMBL/GenBank/DDBJ databases">
        <authorList>
            <person name="Varghese N."/>
            <person name="Submissions S."/>
        </authorList>
    </citation>
    <scope>NUCLEOTIDE SEQUENCE [LARGE SCALE GENOMIC DNA]</scope>
    <source>
        <strain evidence="4">DSM 15449</strain>
    </source>
</reference>
<keyword evidence="3" id="KW-0808">Transferase</keyword>
<dbReference type="AlphaFoldDB" id="A0A1M6E084"/>
<dbReference type="Gene3D" id="3.90.550.10">
    <property type="entry name" value="Spore Coat Polysaccharide Biosynthesis Protein SpsA, Chain A"/>
    <property type="match status" value="1"/>
</dbReference>
<accession>A0A1M6E084</accession>
<dbReference type="SMART" id="SM00028">
    <property type="entry name" value="TPR"/>
    <property type="match status" value="4"/>
</dbReference>
<dbReference type="SUPFAM" id="SSF48452">
    <property type="entry name" value="TPR-like"/>
    <property type="match status" value="1"/>
</dbReference>
<dbReference type="Pfam" id="PF00535">
    <property type="entry name" value="Glycos_transf_2"/>
    <property type="match status" value="1"/>
</dbReference>
<gene>
    <name evidence="3" type="ORF">SAMN02746098_04642</name>
</gene>
<dbReference type="PROSITE" id="PS50293">
    <property type="entry name" value="TPR_REGION"/>
    <property type="match status" value="1"/>
</dbReference>
<dbReference type="InterPro" id="IPR001173">
    <property type="entry name" value="Glyco_trans_2-like"/>
</dbReference>
<dbReference type="CDD" id="cd02511">
    <property type="entry name" value="Beta4Glucosyltransferase"/>
    <property type="match status" value="1"/>
</dbReference>
<organism evidence="3 4">
    <name type="scientific">Desulfosporosinus lacus DSM 15449</name>
    <dbReference type="NCBI Taxonomy" id="1121420"/>
    <lineage>
        <taxon>Bacteria</taxon>
        <taxon>Bacillati</taxon>
        <taxon>Bacillota</taxon>
        <taxon>Clostridia</taxon>
        <taxon>Eubacteriales</taxon>
        <taxon>Desulfitobacteriaceae</taxon>
        <taxon>Desulfosporosinus</taxon>
    </lineage>
</organism>
<evidence type="ECO:0000259" key="2">
    <source>
        <dbReference type="Pfam" id="PF00535"/>
    </source>
</evidence>
<dbReference type="Proteomes" id="UP000183954">
    <property type="component" value="Unassembled WGS sequence"/>
</dbReference>
<dbReference type="InterPro" id="IPR019734">
    <property type="entry name" value="TPR_rpt"/>
</dbReference>
<dbReference type="GO" id="GO:0016740">
    <property type="term" value="F:transferase activity"/>
    <property type="evidence" value="ECO:0007669"/>
    <property type="project" value="UniProtKB-KW"/>
</dbReference>
<dbReference type="EMBL" id="FQXJ01000025">
    <property type="protein sequence ID" value="SHI78678.1"/>
    <property type="molecule type" value="Genomic_DNA"/>
</dbReference>
<dbReference type="InterPro" id="IPR029044">
    <property type="entry name" value="Nucleotide-diphossugar_trans"/>
</dbReference>
<keyword evidence="1" id="KW-0802">TPR repeat</keyword>
<dbReference type="PANTHER" id="PTHR43630">
    <property type="entry name" value="POLY-BETA-1,6-N-ACETYL-D-GLUCOSAMINE SYNTHASE"/>
    <property type="match status" value="1"/>
</dbReference>
<evidence type="ECO:0000313" key="4">
    <source>
        <dbReference type="Proteomes" id="UP000183954"/>
    </source>
</evidence>
<dbReference type="PROSITE" id="PS50005">
    <property type="entry name" value="TPR"/>
    <property type="match status" value="1"/>
</dbReference>
<proteinExistence type="predicted"/>
<dbReference type="InterPro" id="IPR011990">
    <property type="entry name" value="TPR-like_helical_dom_sf"/>
</dbReference>
<dbReference type="SUPFAM" id="SSF53448">
    <property type="entry name" value="Nucleotide-diphospho-sugar transferases"/>
    <property type="match status" value="1"/>
</dbReference>
<dbReference type="RefSeq" id="WP_073032564.1">
    <property type="nucleotide sequence ID" value="NZ_FQXJ01000025.1"/>
</dbReference>
<dbReference type="Pfam" id="PF00515">
    <property type="entry name" value="TPR_1"/>
    <property type="match status" value="1"/>
</dbReference>
<feature type="repeat" description="TPR" evidence="1">
    <location>
        <begin position="582"/>
        <end position="615"/>
    </location>
</feature>
<dbReference type="PANTHER" id="PTHR43630:SF2">
    <property type="entry name" value="GLYCOSYLTRANSFERASE"/>
    <property type="match status" value="1"/>
</dbReference>
<dbReference type="STRING" id="1121420.SAMN02746098_04642"/>
<name>A0A1M6E084_9FIRM</name>
<sequence length="662" mass="76070">MAETISLCMIVKNEGQSLRRCLNSLSGLADEVIVVDTGSTDSTCEIARQYGAILHHFLWNDNFSDARNASLELAQGDWILFLDADEELSSDSRETLIRLVQDETVEGYFVKIKNYLGKEGWIETVSDLVFRLFRNKKEYRFRGAIHEQIADVILENNSKARYQIAEDLTIIHHGYLDEVIKDKDKKQRNLMLIEKELMLNPTNRLLQYHYGVELFRAERYAEAANVLIQSATDIDPTTIFLPKLIRYIVMAQQSSDQLQGALNTAALGLKLFPNYADLYFYTGLILLDLKLYAQARNALSQALSMPEQPPQYSSFGGVRGFRAYYYLAQIAESFLDEEEALKYYLCSLRDNPNFTHALEHLVSILKPTKEPLYTMECLEKVCDFCTPAANRLMGDIYFRHGAYGLALHYLDQVEAGFPISPDIKLRKAICLIQERRFFEALRLLEDFSLDSPEYPIATVNRLFCFWIQHRPQKVRPLWQELHALGLEPDTEHVISLFPAFSEKTASSPHFILGPDGMSLLLDIVQRLVALKEINRAMYFLHALHPKCLTEYYSKIAQIFVDYGEETRAIPFIQSAIERVPSAKAHFQLAEIFSHLGRLSEAEQHYKQALQLDPDTPRYYVRLIELYTTRRQAIVNEALQKYPGNDIFKKLSEEVSSSDEPAD</sequence>